<dbReference type="AlphaFoldDB" id="A0A9N9PTK0"/>
<evidence type="ECO:0000259" key="1">
    <source>
        <dbReference type="Pfam" id="PF06985"/>
    </source>
</evidence>
<accession>A0A9N9PTK0</accession>
<proteinExistence type="predicted"/>
<evidence type="ECO:0000313" key="2">
    <source>
        <dbReference type="EMBL" id="CAG8953587.1"/>
    </source>
</evidence>
<evidence type="ECO:0000313" key="3">
    <source>
        <dbReference type="Proteomes" id="UP000696280"/>
    </source>
</evidence>
<dbReference type="Pfam" id="PF06985">
    <property type="entry name" value="HET"/>
    <property type="match status" value="1"/>
</dbReference>
<sequence length="672" mass="75976">MPTIQYSGEIFSFQPITKKDGIRLAILHPAPSDKEAIHCSLIHTTLSECDNDIIDHYTALSYVWGSGIDENEEATFRTIFLDNKPYNITTNFHAALVNLRDPKKPFRLWADSLCINQGAGGEEEKAQQVAMMGRIYEIADHTVIYLGIPDPSIDIKDKFYPILRAGDILGKPWFRRIWVFQELVFSRDPWVQIGKQRERWDLFVGEIMDHRGLIFAELVKYPKFEDTHAKEPGKSVQIHNNLAGKITQGYNLISEMQQARKRHHAKSGSKSTLLELVTARRGLGATDPRDLLWAHVGFASDGNDGAFQADYKNKSLAEAYNSFAGRQIELNGNYHLLRHVNEPGKRLSGLASWAPDLREPASTATYRPMLNPPDAGHQVTAQAGSYSGDISLVRISNPPLLAHIGHGKECIVARSATISLRHPTVLKIIRLASRLEALAEGITARPMFVEINTTDLHWQRRGMDFTKLYRDIYSAWRELIQDDNILPPRDPEEQHRIKYVFECIMYKQYQTPNPKHTIDAWLILCASEHFAQLSFFENRALARMSSGELALVSSSSKLGDFVVGILNTEIGPMSSGATFWSPFLFRHREDDLDQKTCDAVREKVSFGGPRREFKGEESDRKDSLAKLHELPIRHCEYVGPFFVTGNEFFDDSGVLSSKIAWDGFATTIFAIS</sequence>
<feature type="domain" description="Heterokaryon incompatibility" evidence="1">
    <location>
        <begin position="57"/>
        <end position="150"/>
    </location>
</feature>
<comment type="caution">
    <text evidence="2">The sequence shown here is derived from an EMBL/GenBank/DDBJ whole genome shotgun (WGS) entry which is preliminary data.</text>
</comment>
<dbReference type="EMBL" id="CAJVRL010000051">
    <property type="protein sequence ID" value="CAG8953587.1"/>
    <property type="molecule type" value="Genomic_DNA"/>
</dbReference>
<dbReference type="PANTHER" id="PTHR24148">
    <property type="entry name" value="ANKYRIN REPEAT DOMAIN-CONTAINING PROTEIN 39 HOMOLOG-RELATED"/>
    <property type="match status" value="1"/>
</dbReference>
<dbReference type="InterPro" id="IPR052895">
    <property type="entry name" value="HetReg/Transcr_Mod"/>
</dbReference>
<reference evidence="2" key="1">
    <citation type="submission" date="2021-07" db="EMBL/GenBank/DDBJ databases">
        <authorList>
            <person name="Durling M."/>
        </authorList>
    </citation>
    <scope>NUCLEOTIDE SEQUENCE</scope>
</reference>
<keyword evidence="3" id="KW-1185">Reference proteome</keyword>
<name>A0A9N9PTK0_9HELO</name>
<dbReference type="Proteomes" id="UP000696280">
    <property type="component" value="Unassembled WGS sequence"/>
</dbReference>
<protein>
    <recommendedName>
        <fullName evidence="1">Heterokaryon incompatibility domain-containing protein</fullName>
    </recommendedName>
</protein>
<organism evidence="2 3">
    <name type="scientific">Hymenoscyphus fraxineus</name>
    <dbReference type="NCBI Taxonomy" id="746836"/>
    <lineage>
        <taxon>Eukaryota</taxon>
        <taxon>Fungi</taxon>
        <taxon>Dikarya</taxon>
        <taxon>Ascomycota</taxon>
        <taxon>Pezizomycotina</taxon>
        <taxon>Leotiomycetes</taxon>
        <taxon>Helotiales</taxon>
        <taxon>Helotiaceae</taxon>
        <taxon>Hymenoscyphus</taxon>
    </lineage>
</organism>
<dbReference type="PANTHER" id="PTHR24148:SF73">
    <property type="entry name" value="HET DOMAIN PROTEIN (AFU_ORTHOLOGUE AFUA_8G01020)"/>
    <property type="match status" value="1"/>
</dbReference>
<gene>
    <name evidence="2" type="ORF">HYFRA_00010046</name>
</gene>
<dbReference type="InterPro" id="IPR010730">
    <property type="entry name" value="HET"/>
</dbReference>
<dbReference type="OrthoDB" id="2157530at2759"/>